<dbReference type="Gene3D" id="1.10.10.10">
    <property type="entry name" value="Winged helix-like DNA-binding domain superfamily/Winged helix DNA-binding domain"/>
    <property type="match status" value="1"/>
</dbReference>
<dbReference type="InterPro" id="IPR005119">
    <property type="entry name" value="LysR_subst-bd"/>
</dbReference>
<keyword evidence="4" id="KW-0010">Activator</keyword>
<dbReference type="PROSITE" id="PS50931">
    <property type="entry name" value="HTH_LYSR"/>
    <property type="match status" value="1"/>
</dbReference>
<dbReference type="InterPro" id="IPR036390">
    <property type="entry name" value="WH_DNA-bd_sf"/>
</dbReference>
<dbReference type="GO" id="GO:2000142">
    <property type="term" value="P:regulation of DNA-templated transcription initiation"/>
    <property type="evidence" value="ECO:0007669"/>
    <property type="project" value="TreeGrafter"/>
</dbReference>
<evidence type="ECO:0000313" key="8">
    <source>
        <dbReference type="Proteomes" id="UP000302163"/>
    </source>
</evidence>
<sequence>MELRQLSYFVSVIEAGSFSGAARRLEVGVSALSQQISRLENELSVRLLQRTSQGIQPTAAGMAFFAQAQLTLRHADEAVRAASQARLAGQVSVGMAPSTASVLGLPFIEAMSERYASVRLHIVESLSGNLAHMLAARRLDLAVLFQQGQPETWSAIPILEEQLFVIGPPSLLGAETGDQISVTALAAVPLILPSAGHGLRALVDRLFASHHLALTPHLEIDGLALLMAAVRHGAGVTIQPGAAVSSLGESDLRVLRLRPPAPGRINALVSLCDDELAPAALAARVVLTSVMSELVSRGRWPGASLYKL</sequence>
<organism evidence="7 8">
    <name type="scientific">Jejubacter calystegiae</name>
    <dbReference type="NCBI Taxonomy" id="2579935"/>
    <lineage>
        <taxon>Bacteria</taxon>
        <taxon>Pseudomonadati</taxon>
        <taxon>Pseudomonadota</taxon>
        <taxon>Gammaproteobacteria</taxon>
        <taxon>Enterobacterales</taxon>
        <taxon>Enterobacteriaceae</taxon>
        <taxon>Jejubacter</taxon>
    </lineage>
</organism>
<feature type="domain" description="HTH lysR-type" evidence="6">
    <location>
        <begin position="1"/>
        <end position="58"/>
    </location>
</feature>
<dbReference type="Pfam" id="PF00126">
    <property type="entry name" value="HTH_1"/>
    <property type="match status" value="1"/>
</dbReference>
<dbReference type="RefSeq" id="WP_138097485.1">
    <property type="nucleotide sequence ID" value="NZ_CP040428.1"/>
</dbReference>
<protein>
    <submittedName>
        <fullName evidence="7">LysR family transcriptional regulator</fullName>
    </submittedName>
</protein>
<evidence type="ECO:0000259" key="6">
    <source>
        <dbReference type="PROSITE" id="PS50931"/>
    </source>
</evidence>
<gene>
    <name evidence="7" type="ORF">FEM41_17585</name>
</gene>
<keyword evidence="5" id="KW-0804">Transcription</keyword>
<dbReference type="Pfam" id="PF03466">
    <property type="entry name" value="LysR_substrate"/>
    <property type="match status" value="1"/>
</dbReference>
<name>A0A4P8YKS0_9ENTR</name>
<evidence type="ECO:0000256" key="1">
    <source>
        <dbReference type="ARBA" id="ARBA00009437"/>
    </source>
</evidence>
<dbReference type="FunFam" id="1.10.10.10:FF:000001">
    <property type="entry name" value="LysR family transcriptional regulator"/>
    <property type="match status" value="1"/>
</dbReference>
<dbReference type="PANTHER" id="PTHR30293:SF0">
    <property type="entry name" value="NITROGEN ASSIMILATION REGULATORY PROTEIN NAC"/>
    <property type="match status" value="1"/>
</dbReference>
<evidence type="ECO:0000256" key="2">
    <source>
        <dbReference type="ARBA" id="ARBA00023015"/>
    </source>
</evidence>
<dbReference type="GO" id="GO:0003700">
    <property type="term" value="F:DNA-binding transcription factor activity"/>
    <property type="evidence" value="ECO:0007669"/>
    <property type="project" value="InterPro"/>
</dbReference>
<dbReference type="Proteomes" id="UP000302163">
    <property type="component" value="Chromosome"/>
</dbReference>
<proteinExistence type="inferred from homology"/>
<keyword evidence="8" id="KW-1185">Reference proteome</keyword>
<dbReference type="EMBL" id="CP040428">
    <property type="protein sequence ID" value="QCT21329.1"/>
    <property type="molecule type" value="Genomic_DNA"/>
</dbReference>
<dbReference type="InterPro" id="IPR036388">
    <property type="entry name" value="WH-like_DNA-bd_sf"/>
</dbReference>
<evidence type="ECO:0000313" key="7">
    <source>
        <dbReference type="EMBL" id="QCT21329.1"/>
    </source>
</evidence>
<dbReference type="Gene3D" id="3.40.190.290">
    <property type="match status" value="1"/>
</dbReference>
<dbReference type="KEGG" id="izh:FEM41_17585"/>
<comment type="similarity">
    <text evidence="1">Belongs to the LysR transcriptional regulatory family.</text>
</comment>
<evidence type="ECO:0000256" key="3">
    <source>
        <dbReference type="ARBA" id="ARBA00023125"/>
    </source>
</evidence>
<evidence type="ECO:0000256" key="4">
    <source>
        <dbReference type="ARBA" id="ARBA00023159"/>
    </source>
</evidence>
<dbReference type="PANTHER" id="PTHR30293">
    <property type="entry name" value="TRANSCRIPTIONAL REGULATORY PROTEIN NAC-RELATED"/>
    <property type="match status" value="1"/>
</dbReference>
<dbReference type="SUPFAM" id="SSF53850">
    <property type="entry name" value="Periplasmic binding protein-like II"/>
    <property type="match status" value="1"/>
</dbReference>
<dbReference type="AlphaFoldDB" id="A0A4P8YKS0"/>
<dbReference type="InterPro" id="IPR000847">
    <property type="entry name" value="LysR_HTH_N"/>
</dbReference>
<evidence type="ECO:0000256" key="5">
    <source>
        <dbReference type="ARBA" id="ARBA00023163"/>
    </source>
</evidence>
<keyword evidence="3" id="KW-0238">DNA-binding</keyword>
<keyword evidence="2" id="KW-0805">Transcription regulation</keyword>
<reference evidence="7 8" key="1">
    <citation type="submission" date="2019-05" db="EMBL/GenBank/DDBJ databases">
        <title>Complete genome sequence of Izhakiella calystegiae KSNA2, an endophyte isolated from beach morning glory (Calystegia soldanella).</title>
        <authorList>
            <person name="Jiang L."/>
            <person name="Jeong J.C."/>
            <person name="Kim C.Y."/>
            <person name="Kim D.H."/>
            <person name="Kim S.W."/>
            <person name="Lee j."/>
        </authorList>
    </citation>
    <scope>NUCLEOTIDE SEQUENCE [LARGE SCALE GENOMIC DNA]</scope>
    <source>
        <strain evidence="7 8">KSNA2</strain>
    </source>
</reference>
<dbReference type="GO" id="GO:0003677">
    <property type="term" value="F:DNA binding"/>
    <property type="evidence" value="ECO:0007669"/>
    <property type="project" value="UniProtKB-KW"/>
</dbReference>
<accession>A0A4P8YKS0</accession>
<dbReference type="OrthoDB" id="8479357at2"/>
<dbReference type="SUPFAM" id="SSF46785">
    <property type="entry name" value="Winged helix' DNA-binding domain"/>
    <property type="match status" value="1"/>
</dbReference>